<dbReference type="Proteomes" id="UP001168990">
    <property type="component" value="Unassembled WGS sequence"/>
</dbReference>
<reference evidence="1" key="2">
    <citation type="submission" date="2023-03" db="EMBL/GenBank/DDBJ databases">
        <authorList>
            <person name="Inwood S.N."/>
            <person name="Skelly J.G."/>
            <person name="Guhlin J."/>
            <person name="Harrop T.W.R."/>
            <person name="Goldson S.G."/>
            <person name="Dearden P.K."/>
        </authorList>
    </citation>
    <scope>NUCLEOTIDE SEQUENCE</scope>
    <source>
        <strain evidence="1">Irish</strain>
        <tissue evidence="1">Whole body</tissue>
    </source>
</reference>
<keyword evidence="2" id="KW-1185">Reference proteome</keyword>
<feature type="non-terminal residue" evidence="1">
    <location>
        <position position="1"/>
    </location>
</feature>
<sequence length="52" mass="5840">NPVTLVSYLTNNTTAVILDYFEEVLEEKIALTVNECQERSDDPNKSNLPGLE</sequence>
<proteinExistence type="predicted"/>
<evidence type="ECO:0000313" key="1">
    <source>
        <dbReference type="EMBL" id="KAK0158001.1"/>
    </source>
</evidence>
<organism evidence="1 2">
    <name type="scientific">Microctonus aethiopoides</name>
    <dbReference type="NCBI Taxonomy" id="144406"/>
    <lineage>
        <taxon>Eukaryota</taxon>
        <taxon>Metazoa</taxon>
        <taxon>Ecdysozoa</taxon>
        <taxon>Arthropoda</taxon>
        <taxon>Hexapoda</taxon>
        <taxon>Insecta</taxon>
        <taxon>Pterygota</taxon>
        <taxon>Neoptera</taxon>
        <taxon>Endopterygota</taxon>
        <taxon>Hymenoptera</taxon>
        <taxon>Apocrita</taxon>
        <taxon>Ichneumonoidea</taxon>
        <taxon>Braconidae</taxon>
        <taxon>Euphorinae</taxon>
        <taxon>Microctonus</taxon>
    </lineage>
</organism>
<dbReference type="AlphaFoldDB" id="A0AA39C4Z3"/>
<dbReference type="EMBL" id="JAQQBS010001425">
    <property type="protein sequence ID" value="KAK0158001.1"/>
    <property type="molecule type" value="Genomic_DNA"/>
</dbReference>
<name>A0AA39C4Z3_9HYME</name>
<reference evidence="1" key="1">
    <citation type="journal article" date="2023" name="bioRxiv">
        <title>Scaffold-level genome assemblies of two parasitoid biocontrol wasps reveal the parthenogenesis mechanism and an associated novel virus.</title>
        <authorList>
            <person name="Inwood S."/>
            <person name="Skelly J."/>
            <person name="Guhlin J."/>
            <person name="Harrop T."/>
            <person name="Goldson S."/>
            <person name="Dearden P."/>
        </authorList>
    </citation>
    <scope>NUCLEOTIDE SEQUENCE</scope>
    <source>
        <strain evidence="1">Irish</strain>
        <tissue evidence="1">Whole body</tissue>
    </source>
</reference>
<accession>A0AA39C4Z3</accession>
<evidence type="ECO:0000313" key="2">
    <source>
        <dbReference type="Proteomes" id="UP001168990"/>
    </source>
</evidence>
<comment type="caution">
    <text evidence="1">The sequence shown here is derived from an EMBL/GenBank/DDBJ whole genome shotgun (WGS) entry which is preliminary data.</text>
</comment>
<protein>
    <submittedName>
        <fullName evidence="1">Uncharacterized protein</fullName>
    </submittedName>
</protein>
<gene>
    <name evidence="1" type="ORF">PV328_011669</name>
</gene>